<organism evidence="1">
    <name type="scientific">marine sediment metagenome</name>
    <dbReference type="NCBI Taxonomy" id="412755"/>
    <lineage>
        <taxon>unclassified sequences</taxon>
        <taxon>metagenomes</taxon>
        <taxon>ecological metagenomes</taxon>
    </lineage>
</organism>
<dbReference type="EMBL" id="LAZR01059984">
    <property type="protein sequence ID" value="KKK66643.1"/>
    <property type="molecule type" value="Genomic_DNA"/>
</dbReference>
<sequence length="67" mass="7938">MVERYDTWADFKQGLTEELGYILPNKLWRLMEDILFCFAVHEPCEKGDIEQAVDLERILRKHGVGDR</sequence>
<gene>
    <name evidence="1" type="ORF">LCGC14_2962020</name>
</gene>
<name>A0A0F8XCS6_9ZZZZ</name>
<protein>
    <submittedName>
        <fullName evidence="1">Uncharacterized protein</fullName>
    </submittedName>
</protein>
<reference evidence="1" key="1">
    <citation type="journal article" date="2015" name="Nature">
        <title>Complex archaea that bridge the gap between prokaryotes and eukaryotes.</title>
        <authorList>
            <person name="Spang A."/>
            <person name="Saw J.H."/>
            <person name="Jorgensen S.L."/>
            <person name="Zaremba-Niedzwiedzka K."/>
            <person name="Martijn J."/>
            <person name="Lind A.E."/>
            <person name="van Eijk R."/>
            <person name="Schleper C."/>
            <person name="Guy L."/>
            <person name="Ettema T.J."/>
        </authorList>
    </citation>
    <scope>NUCLEOTIDE SEQUENCE</scope>
</reference>
<proteinExistence type="predicted"/>
<evidence type="ECO:0000313" key="1">
    <source>
        <dbReference type="EMBL" id="KKK66643.1"/>
    </source>
</evidence>
<dbReference type="AlphaFoldDB" id="A0A0F8XCS6"/>
<comment type="caution">
    <text evidence="1">The sequence shown here is derived from an EMBL/GenBank/DDBJ whole genome shotgun (WGS) entry which is preliminary data.</text>
</comment>
<accession>A0A0F8XCS6</accession>